<keyword evidence="2" id="KW-0378">Hydrolase</keyword>
<dbReference type="Gene3D" id="2.60.40.1120">
    <property type="entry name" value="Carboxypeptidase-like, regulatory domain"/>
    <property type="match status" value="1"/>
</dbReference>
<reference evidence="3" key="1">
    <citation type="submission" date="2016-10" db="EMBL/GenBank/DDBJ databases">
        <authorList>
            <person name="Varghese N."/>
            <person name="Submissions S."/>
        </authorList>
    </citation>
    <scope>NUCLEOTIDE SEQUENCE [LARGE SCALE GENOMIC DNA]</scope>
    <source>
        <strain evidence="3">DSM 18733</strain>
    </source>
</reference>
<evidence type="ECO:0000313" key="3">
    <source>
        <dbReference type="Proteomes" id="UP000199421"/>
    </source>
</evidence>
<accession>A0A1H7IAN1</accession>
<keyword evidence="2" id="KW-0645">Protease</keyword>
<dbReference type="RefSeq" id="WP_093318199.1">
    <property type="nucleotide sequence ID" value="NZ_FOAF01000001.1"/>
</dbReference>
<keyword evidence="1" id="KW-1133">Transmembrane helix</keyword>
<dbReference type="OrthoDB" id="1112758at2"/>
<evidence type="ECO:0000313" key="2">
    <source>
        <dbReference type="EMBL" id="SEK59539.1"/>
    </source>
</evidence>
<dbReference type="SUPFAM" id="SSF49464">
    <property type="entry name" value="Carboxypeptidase regulatory domain-like"/>
    <property type="match status" value="1"/>
</dbReference>
<dbReference type="InterPro" id="IPR008969">
    <property type="entry name" value="CarboxyPept-like_regulatory"/>
</dbReference>
<organism evidence="2 3">
    <name type="scientific">Olivibacter domesticus</name>
    <name type="common">Pseudosphingobacterium domesticum</name>
    <dbReference type="NCBI Taxonomy" id="407022"/>
    <lineage>
        <taxon>Bacteria</taxon>
        <taxon>Pseudomonadati</taxon>
        <taxon>Bacteroidota</taxon>
        <taxon>Sphingobacteriia</taxon>
        <taxon>Sphingobacteriales</taxon>
        <taxon>Sphingobacteriaceae</taxon>
        <taxon>Olivibacter</taxon>
    </lineage>
</organism>
<sequence length="143" mass="15808">MKRNIPIQEQRPLFFKNATNIYPGSSWTSLLVLFVLFFSVVPAGAKVDPSRKLRKYDWSSSVNNGQQWAIRGTVRDSSGRGLCGSLVRVSGSTVSTLTGKKGEFTLATIPPGFSIEISHNGFESRELVIGRQTYLEIILIADE</sequence>
<protein>
    <submittedName>
        <fullName evidence="2">Carboxypeptidase regulatory-like domain-containing protein</fullName>
    </submittedName>
</protein>
<gene>
    <name evidence="2" type="ORF">SAMN05661044_00639</name>
</gene>
<proteinExistence type="predicted"/>
<dbReference type="STRING" id="407022.SAMN05661044_00639"/>
<keyword evidence="3" id="KW-1185">Reference proteome</keyword>
<keyword evidence="1" id="KW-0472">Membrane</keyword>
<dbReference type="Proteomes" id="UP000199421">
    <property type="component" value="Unassembled WGS sequence"/>
</dbReference>
<feature type="transmembrane region" description="Helical" evidence="1">
    <location>
        <begin position="27"/>
        <end position="45"/>
    </location>
</feature>
<dbReference type="EMBL" id="FOAF01000001">
    <property type="protein sequence ID" value="SEK59539.1"/>
    <property type="molecule type" value="Genomic_DNA"/>
</dbReference>
<keyword evidence="1" id="KW-0812">Transmembrane</keyword>
<keyword evidence="2" id="KW-0121">Carboxypeptidase</keyword>
<evidence type="ECO:0000256" key="1">
    <source>
        <dbReference type="SAM" id="Phobius"/>
    </source>
</evidence>
<dbReference type="GO" id="GO:0004180">
    <property type="term" value="F:carboxypeptidase activity"/>
    <property type="evidence" value="ECO:0007669"/>
    <property type="project" value="UniProtKB-KW"/>
</dbReference>
<dbReference type="AlphaFoldDB" id="A0A1H7IAN1"/>
<dbReference type="Pfam" id="PF13620">
    <property type="entry name" value="CarboxypepD_reg"/>
    <property type="match status" value="1"/>
</dbReference>
<name>A0A1H7IAN1_OLID1</name>